<dbReference type="PANTHER" id="PTHR45624">
    <property type="entry name" value="MITOCHONDRIAL BASIC AMINO ACIDS TRANSPORTER-RELATED"/>
    <property type="match status" value="1"/>
</dbReference>
<dbReference type="OMA" id="VEMFKIR"/>
<evidence type="ECO:0000256" key="6">
    <source>
        <dbReference type="ARBA" id="ARBA00022989"/>
    </source>
</evidence>
<dbReference type="OrthoDB" id="14252at2759"/>
<protein>
    <recommendedName>
        <fullName evidence="14">MC family mitochondrial carrier protein</fullName>
    </recommendedName>
</protein>
<gene>
    <name evidence="12" type="ORF">H696_00707</name>
</gene>
<dbReference type="AlphaFoldDB" id="A0A058ZFN2"/>
<reference evidence="12" key="1">
    <citation type="submission" date="2013-04" db="EMBL/GenBank/DDBJ databases">
        <title>The Genome Sequence of Fonticula alba ATCC 38817.</title>
        <authorList>
            <consortium name="The Broad Institute Genomics Platform"/>
            <person name="Russ C."/>
            <person name="Cuomo C."/>
            <person name="Burger G."/>
            <person name="Gray M.W."/>
            <person name="Holland P.W.H."/>
            <person name="King N."/>
            <person name="Lang F.B.F."/>
            <person name="Roger A.J."/>
            <person name="Ruiz-Trillo I."/>
            <person name="Brown M."/>
            <person name="Walker B."/>
            <person name="Young S."/>
            <person name="Zeng Q."/>
            <person name="Gargeya S."/>
            <person name="Fitzgerald M."/>
            <person name="Haas B."/>
            <person name="Abouelleil A."/>
            <person name="Allen A.W."/>
            <person name="Alvarado L."/>
            <person name="Arachchi H.M."/>
            <person name="Berlin A.M."/>
            <person name="Chapman S.B."/>
            <person name="Gainer-Dewar J."/>
            <person name="Goldberg J."/>
            <person name="Griggs A."/>
            <person name="Gujja S."/>
            <person name="Hansen M."/>
            <person name="Howarth C."/>
            <person name="Imamovic A."/>
            <person name="Ireland A."/>
            <person name="Larimer J."/>
            <person name="McCowan C."/>
            <person name="Murphy C."/>
            <person name="Pearson M."/>
            <person name="Poon T.W."/>
            <person name="Priest M."/>
            <person name="Roberts A."/>
            <person name="Saif S."/>
            <person name="Shea T."/>
            <person name="Sisk P."/>
            <person name="Sykes S."/>
            <person name="Wortman J."/>
            <person name="Nusbaum C."/>
            <person name="Birren B."/>
        </authorList>
    </citation>
    <scope>NUCLEOTIDE SEQUENCE [LARGE SCALE GENOMIC DNA]</scope>
    <source>
        <strain evidence="12">ATCC 38817</strain>
    </source>
</reference>
<name>A0A058ZFN2_FONAL</name>
<comment type="similarity">
    <text evidence="2 10">Belongs to the mitochondrial carrier (TC 2.A.29) family.</text>
</comment>
<keyword evidence="6" id="KW-1133">Transmembrane helix</keyword>
<dbReference type="InterPro" id="IPR018108">
    <property type="entry name" value="MCP_transmembrane"/>
</dbReference>
<dbReference type="GO" id="GO:0031966">
    <property type="term" value="C:mitochondrial membrane"/>
    <property type="evidence" value="ECO:0007669"/>
    <property type="project" value="UniProtKB-SubCell"/>
</dbReference>
<dbReference type="Gene3D" id="1.50.40.10">
    <property type="entry name" value="Mitochondrial carrier domain"/>
    <property type="match status" value="1"/>
</dbReference>
<keyword evidence="3 10" id="KW-0813">Transport</keyword>
<evidence type="ECO:0000256" key="1">
    <source>
        <dbReference type="ARBA" id="ARBA00004225"/>
    </source>
</evidence>
<evidence type="ECO:0000313" key="13">
    <source>
        <dbReference type="Proteomes" id="UP000030693"/>
    </source>
</evidence>
<evidence type="ECO:0000256" key="5">
    <source>
        <dbReference type="ARBA" id="ARBA00022737"/>
    </source>
</evidence>
<sequence length="361" mass="38177">MPSTASAAPEFVCPTPTSTPLQPNSAMTKPGSSPPNSQHSPDSGIHSLSGAFEDAQQDELARSATTSAVAAAAAPKWWYSTVSGLAGGVCCVYAGQPFDTIKVRMQTAPAATYRNPIDCLVKTVRNESMCAVYKGSSAALMSIVTENMVLFTANAAIKRAMVSNGFVREDEELSLAQCAIAGGFAGVFSSTAICPAEVLKVRLQTSVAAKGLSPLAVARDVFRTSGPAGFFRGLPSLWMRDIPFNFLFLGSYEAICAGISYAGGKTKDDMNPAELFVSGGLAGMVAWSCVFPVDVIKSRSQSSSGKMPLFRTIATLYQQEGIRTFYRGCSAAVLRAFPANAALLAGFELSYRLLNRFDEVD</sequence>
<feature type="repeat" description="Solcar" evidence="9">
    <location>
        <begin position="270"/>
        <end position="353"/>
    </location>
</feature>
<keyword evidence="7" id="KW-0496">Mitochondrion</keyword>
<dbReference type="Proteomes" id="UP000030693">
    <property type="component" value="Unassembled WGS sequence"/>
</dbReference>
<dbReference type="InterPro" id="IPR023395">
    <property type="entry name" value="MCP_dom_sf"/>
</dbReference>
<keyword evidence="8 9" id="KW-0472">Membrane</keyword>
<evidence type="ECO:0000256" key="7">
    <source>
        <dbReference type="ARBA" id="ARBA00023128"/>
    </source>
</evidence>
<feature type="repeat" description="Solcar" evidence="9">
    <location>
        <begin position="75"/>
        <end position="160"/>
    </location>
</feature>
<keyword evidence="13" id="KW-1185">Reference proteome</keyword>
<proteinExistence type="inferred from homology"/>
<dbReference type="EMBL" id="KB932201">
    <property type="protein sequence ID" value="KCV73164.1"/>
    <property type="molecule type" value="Genomic_DNA"/>
</dbReference>
<evidence type="ECO:0000256" key="9">
    <source>
        <dbReference type="PROSITE-ProRule" id="PRU00282"/>
    </source>
</evidence>
<accession>A0A058ZFN2</accession>
<evidence type="ECO:0000256" key="10">
    <source>
        <dbReference type="RuleBase" id="RU000488"/>
    </source>
</evidence>
<dbReference type="PANTHER" id="PTHR45624:SF15">
    <property type="entry name" value="MITOCHONDRIAL ARGININE TRANSPORTER BAC1"/>
    <property type="match status" value="1"/>
</dbReference>
<feature type="repeat" description="Solcar" evidence="9">
    <location>
        <begin position="173"/>
        <end position="258"/>
    </location>
</feature>
<evidence type="ECO:0000256" key="3">
    <source>
        <dbReference type="ARBA" id="ARBA00022448"/>
    </source>
</evidence>
<dbReference type="RefSeq" id="XP_009492865.1">
    <property type="nucleotide sequence ID" value="XM_009494590.1"/>
</dbReference>
<evidence type="ECO:0000256" key="2">
    <source>
        <dbReference type="ARBA" id="ARBA00006375"/>
    </source>
</evidence>
<dbReference type="GO" id="GO:1990575">
    <property type="term" value="P:mitochondrial L-ornithine transmembrane transport"/>
    <property type="evidence" value="ECO:0007669"/>
    <property type="project" value="TreeGrafter"/>
</dbReference>
<keyword evidence="4 9" id="KW-0812">Transmembrane</keyword>
<evidence type="ECO:0000256" key="8">
    <source>
        <dbReference type="ARBA" id="ARBA00023136"/>
    </source>
</evidence>
<dbReference type="Pfam" id="PF00153">
    <property type="entry name" value="Mito_carr"/>
    <property type="match status" value="3"/>
</dbReference>
<dbReference type="InterPro" id="IPR050567">
    <property type="entry name" value="Mitochondrial_Carrier"/>
</dbReference>
<evidence type="ECO:0000256" key="4">
    <source>
        <dbReference type="ARBA" id="ARBA00022692"/>
    </source>
</evidence>
<comment type="subcellular location">
    <subcellularLocation>
        <location evidence="1">Mitochondrion membrane</location>
        <topology evidence="1">Multi-pass membrane protein</topology>
    </subcellularLocation>
</comment>
<dbReference type="GeneID" id="20525432"/>
<feature type="region of interest" description="Disordered" evidence="11">
    <location>
        <begin position="1"/>
        <end position="48"/>
    </location>
</feature>
<evidence type="ECO:0000256" key="11">
    <source>
        <dbReference type="SAM" id="MobiDB-lite"/>
    </source>
</evidence>
<dbReference type="PROSITE" id="PS50920">
    <property type="entry name" value="SOLCAR"/>
    <property type="match status" value="3"/>
</dbReference>
<feature type="compositionally biased region" description="Polar residues" evidence="11">
    <location>
        <begin position="15"/>
        <end position="41"/>
    </location>
</feature>
<evidence type="ECO:0000313" key="12">
    <source>
        <dbReference type="EMBL" id="KCV73164.1"/>
    </source>
</evidence>
<organism evidence="12">
    <name type="scientific">Fonticula alba</name>
    <name type="common">Slime mold</name>
    <dbReference type="NCBI Taxonomy" id="691883"/>
    <lineage>
        <taxon>Eukaryota</taxon>
        <taxon>Rotosphaerida</taxon>
        <taxon>Fonticulaceae</taxon>
        <taxon>Fonticula</taxon>
    </lineage>
</organism>
<dbReference type="GO" id="GO:0000064">
    <property type="term" value="F:L-ornithine transmembrane transporter activity"/>
    <property type="evidence" value="ECO:0007669"/>
    <property type="project" value="TreeGrafter"/>
</dbReference>
<evidence type="ECO:0008006" key="14">
    <source>
        <dbReference type="Google" id="ProtNLM"/>
    </source>
</evidence>
<dbReference type="SUPFAM" id="SSF103506">
    <property type="entry name" value="Mitochondrial carrier"/>
    <property type="match status" value="1"/>
</dbReference>
<keyword evidence="5" id="KW-0677">Repeat</keyword>
<dbReference type="eggNOG" id="KOG0763">
    <property type="taxonomic scope" value="Eukaryota"/>
</dbReference>